<dbReference type="RefSeq" id="WP_144044662.1">
    <property type="nucleotide sequence ID" value="NZ_CP041614.1"/>
</dbReference>
<reference evidence="1 2" key="1">
    <citation type="submission" date="2019-07" db="EMBL/GenBank/DDBJ databases">
        <title>Shewanella sp. YLB-06 whole genomic sequence.</title>
        <authorList>
            <person name="Yu L."/>
        </authorList>
    </citation>
    <scope>NUCLEOTIDE SEQUENCE [LARGE SCALE GENOMIC DNA]</scope>
    <source>
        <strain evidence="1 2">YLB-06</strain>
    </source>
</reference>
<gene>
    <name evidence="1" type="ORF">FM037_02220</name>
</gene>
<name>A0ABX5WT45_9GAMM</name>
<dbReference type="EMBL" id="CP041614">
    <property type="protein sequence ID" value="QDO82270.1"/>
    <property type="molecule type" value="Genomic_DNA"/>
</dbReference>
<sequence length="137" mass="14746">MAKQIIHLLLFIALVGQNLLSPAMAMPDFLHSMSHKSALLQEAGSQQKDEVRQTVATSTLEAKTSTSPDLPQSVVQCDLACIILASGHCVTHCASMTGIFIQSSLDLIASTSSERIPNRLWSIQTADAAQVYRPPIS</sequence>
<protein>
    <submittedName>
        <fullName evidence="1">Uncharacterized protein</fullName>
    </submittedName>
</protein>
<accession>A0ABX5WT45</accession>
<keyword evidence="2" id="KW-1185">Reference proteome</keyword>
<dbReference type="Proteomes" id="UP000315947">
    <property type="component" value="Chromosome"/>
</dbReference>
<evidence type="ECO:0000313" key="2">
    <source>
        <dbReference type="Proteomes" id="UP000315947"/>
    </source>
</evidence>
<proteinExistence type="predicted"/>
<evidence type="ECO:0000313" key="1">
    <source>
        <dbReference type="EMBL" id="QDO82270.1"/>
    </source>
</evidence>
<organism evidence="1 2">
    <name type="scientific">Shewanella psychropiezotolerans</name>
    <dbReference type="NCBI Taxonomy" id="2593655"/>
    <lineage>
        <taxon>Bacteria</taxon>
        <taxon>Pseudomonadati</taxon>
        <taxon>Pseudomonadota</taxon>
        <taxon>Gammaproteobacteria</taxon>
        <taxon>Alteromonadales</taxon>
        <taxon>Shewanellaceae</taxon>
        <taxon>Shewanella</taxon>
    </lineage>
</organism>